<reference evidence="2" key="1">
    <citation type="journal article" date="2019" name="Int. J. Syst. Evol. Microbiol.">
        <title>The Global Catalogue of Microorganisms (GCM) 10K type strain sequencing project: providing services to taxonomists for standard genome sequencing and annotation.</title>
        <authorList>
            <consortium name="The Broad Institute Genomics Platform"/>
            <consortium name="The Broad Institute Genome Sequencing Center for Infectious Disease"/>
            <person name="Wu L."/>
            <person name="Ma J."/>
        </authorList>
    </citation>
    <scope>NUCLEOTIDE SEQUENCE [LARGE SCALE GENOMIC DNA]</scope>
    <source>
        <strain evidence="2">CECT 7798</strain>
    </source>
</reference>
<accession>A0ABV7XU66</accession>
<organism evidence="1 2">
    <name type="scientific">Chryseobacterium tructae</name>
    <dbReference type="NCBI Taxonomy" id="1037380"/>
    <lineage>
        <taxon>Bacteria</taxon>
        <taxon>Pseudomonadati</taxon>
        <taxon>Bacteroidota</taxon>
        <taxon>Flavobacteriia</taxon>
        <taxon>Flavobacteriales</taxon>
        <taxon>Weeksellaceae</taxon>
        <taxon>Chryseobacterium group</taxon>
        <taxon>Chryseobacterium</taxon>
    </lineage>
</organism>
<proteinExistence type="predicted"/>
<dbReference type="Proteomes" id="UP001595735">
    <property type="component" value="Unassembled WGS sequence"/>
</dbReference>
<evidence type="ECO:0000313" key="2">
    <source>
        <dbReference type="Proteomes" id="UP001595735"/>
    </source>
</evidence>
<protein>
    <submittedName>
        <fullName evidence="1">Uncharacterized protein</fullName>
    </submittedName>
</protein>
<comment type="caution">
    <text evidence="1">The sequence shown here is derived from an EMBL/GenBank/DDBJ whole genome shotgun (WGS) entry which is preliminary data.</text>
</comment>
<gene>
    <name evidence="1" type="ORF">ACFONJ_05135</name>
</gene>
<dbReference type="EMBL" id="JBHRYO010000002">
    <property type="protein sequence ID" value="MFC3755349.1"/>
    <property type="molecule type" value="Genomic_DNA"/>
</dbReference>
<keyword evidence="2" id="KW-1185">Reference proteome</keyword>
<evidence type="ECO:0000313" key="1">
    <source>
        <dbReference type="EMBL" id="MFC3755349.1"/>
    </source>
</evidence>
<name>A0ABV7XU66_9FLAO</name>
<dbReference type="RefSeq" id="WP_290295413.1">
    <property type="nucleotide sequence ID" value="NZ_JAUFQR010000001.1"/>
</dbReference>
<sequence length="189" mass="21545">MVTETIENGKINGQIRRRIVDKYGEEYLNKPISEMTLQELAEVFPEMYNKSAKDYSFANSGNIYDTLELEYGVLYHDGREVNGITDSFSGKVLLSPAFLRGKNVISVAATWYHETIHSIHAVSGLFMNTVKLFMTNGNDYNTSVRKAIDVSETIAHLQTQNFGLDIPFRTPNNLIRKYSISYIEFLNLK</sequence>